<feature type="region of interest" description="Disordered" evidence="4">
    <location>
        <begin position="1105"/>
        <end position="1142"/>
    </location>
</feature>
<dbReference type="GO" id="GO:0003723">
    <property type="term" value="F:RNA binding"/>
    <property type="evidence" value="ECO:0007669"/>
    <property type="project" value="TreeGrafter"/>
</dbReference>
<dbReference type="Pfam" id="PF04931">
    <property type="entry name" value="DNA_pol_phi"/>
    <property type="match status" value="1"/>
</dbReference>
<protein>
    <recommendedName>
        <fullName evidence="7">DNA polymerase V</fullName>
    </recommendedName>
</protein>
<dbReference type="Proteomes" id="UP001497497">
    <property type="component" value="Unassembled WGS sequence"/>
</dbReference>
<accession>A0AAV2HV27</accession>
<dbReference type="AlphaFoldDB" id="A0AAV2HV27"/>
<dbReference type="GO" id="GO:0003714">
    <property type="term" value="F:transcription corepressor activity"/>
    <property type="evidence" value="ECO:0007669"/>
    <property type="project" value="TreeGrafter"/>
</dbReference>
<feature type="region of interest" description="Disordered" evidence="4">
    <location>
        <begin position="706"/>
        <end position="758"/>
    </location>
</feature>
<evidence type="ECO:0000256" key="3">
    <source>
        <dbReference type="ARBA" id="ARBA00023242"/>
    </source>
</evidence>
<feature type="compositionally biased region" description="Basic residues" evidence="4">
    <location>
        <begin position="1113"/>
        <end position="1123"/>
    </location>
</feature>
<comment type="subcellular location">
    <subcellularLocation>
        <location evidence="1">Nucleus</location>
    </subcellularLocation>
</comment>
<evidence type="ECO:0000313" key="5">
    <source>
        <dbReference type="EMBL" id="CAL1538069.1"/>
    </source>
</evidence>
<comment type="caution">
    <text evidence="5">The sequence shown here is derived from an EMBL/GenBank/DDBJ whole genome shotgun (WGS) entry which is preliminary data.</text>
</comment>
<dbReference type="InterPro" id="IPR016024">
    <property type="entry name" value="ARM-type_fold"/>
</dbReference>
<organism evidence="5 6">
    <name type="scientific">Lymnaea stagnalis</name>
    <name type="common">Great pond snail</name>
    <name type="synonym">Helix stagnalis</name>
    <dbReference type="NCBI Taxonomy" id="6523"/>
    <lineage>
        <taxon>Eukaryota</taxon>
        <taxon>Metazoa</taxon>
        <taxon>Spiralia</taxon>
        <taxon>Lophotrochozoa</taxon>
        <taxon>Mollusca</taxon>
        <taxon>Gastropoda</taxon>
        <taxon>Heterobranchia</taxon>
        <taxon>Euthyneura</taxon>
        <taxon>Panpulmonata</taxon>
        <taxon>Hygrophila</taxon>
        <taxon>Lymnaeoidea</taxon>
        <taxon>Lymnaeidae</taxon>
        <taxon>Lymnaea</taxon>
    </lineage>
</organism>
<proteinExistence type="inferred from homology"/>
<keyword evidence="3" id="KW-0539">Nucleus</keyword>
<evidence type="ECO:0000313" key="6">
    <source>
        <dbReference type="Proteomes" id="UP001497497"/>
    </source>
</evidence>
<dbReference type="InterPro" id="IPR007015">
    <property type="entry name" value="DNA_pol_V/MYBBP1A"/>
</dbReference>
<name>A0AAV2HV27_LYMST</name>
<dbReference type="GO" id="GO:0005730">
    <property type="term" value="C:nucleolus"/>
    <property type="evidence" value="ECO:0007669"/>
    <property type="project" value="InterPro"/>
</dbReference>
<keyword evidence="6" id="KW-1185">Reference proteome</keyword>
<dbReference type="PANTHER" id="PTHR13213:SF2">
    <property type="entry name" value="MYB-BINDING PROTEIN 1A"/>
    <property type="match status" value="1"/>
</dbReference>
<evidence type="ECO:0000256" key="1">
    <source>
        <dbReference type="ARBA" id="ARBA00004123"/>
    </source>
</evidence>
<evidence type="ECO:0000256" key="4">
    <source>
        <dbReference type="SAM" id="MobiDB-lite"/>
    </source>
</evidence>
<dbReference type="EMBL" id="CAXITT010000283">
    <property type="protein sequence ID" value="CAL1538069.1"/>
    <property type="molecule type" value="Genomic_DNA"/>
</dbReference>
<reference evidence="5 6" key="1">
    <citation type="submission" date="2024-04" db="EMBL/GenBank/DDBJ databases">
        <authorList>
            <consortium name="Genoscope - CEA"/>
            <person name="William W."/>
        </authorList>
    </citation>
    <scope>NUCLEOTIDE SEQUENCE [LARGE SCALE GENOMIC DNA]</scope>
</reference>
<evidence type="ECO:0000256" key="2">
    <source>
        <dbReference type="ARBA" id="ARBA00006809"/>
    </source>
</evidence>
<feature type="compositionally biased region" description="Acidic residues" evidence="4">
    <location>
        <begin position="706"/>
        <end position="755"/>
    </location>
</feature>
<gene>
    <name evidence="5" type="ORF">GSLYS_00011890001</name>
</gene>
<dbReference type="GO" id="GO:0043565">
    <property type="term" value="F:sequence-specific DNA binding"/>
    <property type="evidence" value="ECO:0007669"/>
    <property type="project" value="TreeGrafter"/>
</dbReference>
<dbReference type="SUPFAM" id="SSF48371">
    <property type="entry name" value="ARM repeat"/>
    <property type="match status" value="2"/>
</dbReference>
<comment type="similarity">
    <text evidence="2">Belongs to the MYBBP1A family.</text>
</comment>
<dbReference type="PANTHER" id="PTHR13213">
    <property type="entry name" value="MYB-BINDING PROTEIN 1A FAMILY MEMBER"/>
    <property type="match status" value="1"/>
</dbReference>
<sequence>MPAEAPAKHKGSKNASKVVSFRPPQEVLDVFWTLSDGTDEQRVAGAIKLSQLIEKSEEDVKKQILNYCKERLVRGLSSGRKFARVGFSVALTQLLRQYAELDTSDVLSTIKAKLILKGPERKTKKEVGGVYLGRAFAFSTLIKAGRLTQLSGEALSSLVEDLLKMSDKKSYLKAVCNRTIEDLIAQISSTSFEEHVWPKISSKLKWGWNSCTLDRLSLLMTCRDTFPKVTKKKFLMKHWGYPLLSEENDERLMRTILDTPQKSEILLEKILPKMLESERDVLSVWKGLGDKLTEQLQEKRTDVMLQRQLLALKIANKLLSSPGAEVEQILEIMLSPRLAKYIFHSIVKKNDPLAAAADSLCEQFCTKLKSSNYSVYDVLEKIWESEAAEVDKKKSNKINFNSNNFTRILDLLSQPEAEKYVEFLVSYVKGKEWPVVAIESGKQDKQLEYCVRQLQHIASSQLTNNTIQSTVLTFLLRLAFFQVNKTTKSIQHCEKCINFGAEDLHQQLCESAFYKCLDALSTLKTNQQSRWGQFSAYLDLMYHLAEYVQTLLTAESLKPIKEWPNEIKTEWKKLFALITKIKETAKNDKEASYNSAFMLLFLFLGFQFFTDHKMAVELLQDVYLCYEKASKGQKEKNDDEPPWVEVVTEVLLSLMSLNSHFGRVITATVFRSISSYLTPGAIALVSAVLIPKKSSADDAGGVLVEVDADDGDENPSDDEEADEPSEEESDEDKSDEEEGMDEDVDEEEEEEENVDENFRQSVKQALGEAAVDDDTSGDDIEDLPDLSDSDMFKLDDMLAEVFRLRKKGGGKKAREEKRKETANFRIKVLDLVEAIVKSERCGDFLIDLLKPLLLLMMENKPESIALVKRSTAVFKLLKSRAKGLKDTVHSVTDQKDFFKELLELAQTVTDATHLKLTSVACMIVMNLEFTGQHTGDSSAALSQCVDLLKETLVNVINKKQSKPSLSFFSSLIDLNPIRFKELSPMLVTSLQTETTKPHSKMICCSLLASLAKKSNNVNDSDKESLEKWMTKAATYVTQFILALDRAALQVMLTKDVLTLAVALQARTDIFTQSPFDVSVKKHLMDVKSAFNTDLRRLANKVISAIERSQSMSNKRKSKQKGNKRTNGDAPTEKSPAKKKRKL</sequence>
<evidence type="ECO:0008006" key="7">
    <source>
        <dbReference type="Google" id="ProtNLM"/>
    </source>
</evidence>